<reference evidence="1" key="1">
    <citation type="submission" date="2022-07" db="EMBL/GenBank/DDBJ databases">
        <title>Phylogenomic reconstructions and comparative analyses of Kickxellomycotina fungi.</title>
        <authorList>
            <person name="Reynolds N.K."/>
            <person name="Stajich J.E."/>
            <person name="Barry K."/>
            <person name="Grigoriev I.V."/>
            <person name="Crous P."/>
            <person name="Smith M.E."/>
        </authorList>
    </citation>
    <scope>NUCLEOTIDE SEQUENCE</scope>
    <source>
        <strain evidence="1">NBRC 105414</strain>
    </source>
</reference>
<proteinExistence type="predicted"/>
<dbReference type="EMBL" id="JANBUL010000057">
    <property type="protein sequence ID" value="KAJ2782981.1"/>
    <property type="molecule type" value="Genomic_DNA"/>
</dbReference>
<protein>
    <submittedName>
        <fullName evidence="1">Uncharacterized protein</fullName>
    </submittedName>
</protein>
<sequence>MPPTWGYKVHLGVSVGDQELYDQMAALNWFHSGDGCYVEKKCHQWMSDYGSTERSLGPRSLLGTLPVVQRQTAWHPNAYSKPEMRGCPKGHPETVPVETMVHFLECPVGDFI</sequence>
<organism evidence="1 2">
    <name type="scientific">Coemansia javaensis</name>
    <dbReference type="NCBI Taxonomy" id="2761396"/>
    <lineage>
        <taxon>Eukaryota</taxon>
        <taxon>Fungi</taxon>
        <taxon>Fungi incertae sedis</taxon>
        <taxon>Zoopagomycota</taxon>
        <taxon>Kickxellomycotina</taxon>
        <taxon>Kickxellomycetes</taxon>
        <taxon>Kickxellales</taxon>
        <taxon>Kickxellaceae</taxon>
        <taxon>Coemansia</taxon>
    </lineage>
</organism>
<name>A0A9W8HFS7_9FUNG</name>
<evidence type="ECO:0000313" key="2">
    <source>
        <dbReference type="Proteomes" id="UP001140217"/>
    </source>
</evidence>
<dbReference type="Proteomes" id="UP001140217">
    <property type="component" value="Unassembled WGS sequence"/>
</dbReference>
<comment type="caution">
    <text evidence="1">The sequence shown here is derived from an EMBL/GenBank/DDBJ whole genome shotgun (WGS) entry which is preliminary data.</text>
</comment>
<dbReference type="OrthoDB" id="5596825at2759"/>
<evidence type="ECO:0000313" key="1">
    <source>
        <dbReference type="EMBL" id="KAJ2782981.1"/>
    </source>
</evidence>
<keyword evidence="2" id="KW-1185">Reference proteome</keyword>
<gene>
    <name evidence="1" type="ORF">H4R18_001944</name>
</gene>
<accession>A0A9W8HFS7</accession>
<dbReference type="AlphaFoldDB" id="A0A9W8HFS7"/>